<dbReference type="SMART" id="SM00302">
    <property type="entry name" value="GED"/>
    <property type="match status" value="1"/>
</dbReference>
<accession>A0ABM0MCM9</accession>
<dbReference type="Gene3D" id="1.20.120.1240">
    <property type="entry name" value="Dynamin, middle domain"/>
    <property type="match status" value="1"/>
</dbReference>
<dbReference type="Gene3D" id="2.30.29.30">
    <property type="entry name" value="Pleckstrin-homology domain (PH domain)/Phosphotyrosine-binding domain (PTB)"/>
    <property type="match status" value="1"/>
</dbReference>
<evidence type="ECO:0000313" key="9">
    <source>
        <dbReference type="RefSeq" id="XP_006817770.1"/>
    </source>
</evidence>
<sequence>VIRKGWLTIQNISFIKGGSKDYWFTLTAENFSWFKDEEEKDKKYMLMLDGLKLRDLESGFMSKKHMFALFNPDQRNVYKDYKQLELSADSAETVDSWKTSFLRAGVYPERPQDEDGRNEDEHGHGSFEPQLERQVETVRNLVDSYNRIVSKQIRDLVPKTCMHLMINDGKDFITAELLAHLYSSGDQSTLMEESAEEVQRRDELLNMYHATKDALKIIGDINATTSSTPVPPPVNNEWLRPEARGSSPPSPIPSRHRGSAPRPTSYEINNTGHVGVPRPSSVLLIPSRPGPGTAPSIPS</sequence>
<feature type="domain" description="GED" evidence="7">
    <location>
        <begin position="135"/>
        <end position="226"/>
    </location>
</feature>
<evidence type="ECO:0000256" key="4">
    <source>
        <dbReference type="ARBA" id="ARBA00023134"/>
    </source>
</evidence>
<dbReference type="SMART" id="SM00233">
    <property type="entry name" value="PH"/>
    <property type="match status" value="1"/>
</dbReference>
<feature type="region of interest" description="Disordered" evidence="5">
    <location>
        <begin position="108"/>
        <end position="127"/>
    </location>
</feature>
<evidence type="ECO:0000256" key="3">
    <source>
        <dbReference type="ARBA" id="ARBA00022801"/>
    </source>
</evidence>
<keyword evidence="4" id="KW-0342">GTP-binding</keyword>
<evidence type="ECO:0000259" key="7">
    <source>
        <dbReference type="PROSITE" id="PS51388"/>
    </source>
</evidence>
<feature type="domain" description="PH" evidence="6">
    <location>
        <begin position="1"/>
        <end position="106"/>
    </location>
</feature>
<dbReference type="Pfam" id="PF02212">
    <property type="entry name" value="GED"/>
    <property type="match status" value="1"/>
</dbReference>
<protein>
    <recommendedName>
        <fullName evidence="1">dynamin GTPase</fullName>
        <ecNumber evidence="1">3.6.5.5</ecNumber>
    </recommendedName>
</protein>
<organism evidence="8 9">
    <name type="scientific">Saccoglossus kowalevskii</name>
    <name type="common">Acorn worm</name>
    <dbReference type="NCBI Taxonomy" id="10224"/>
    <lineage>
        <taxon>Eukaryota</taxon>
        <taxon>Metazoa</taxon>
        <taxon>Hemichordata</taxon>
        <taxon>Enteropneusta</taxon>
        <taxon>Harrimaniidae</taxon>
        <taxon>Saccoglossus</taxon>
    </lineage>
</organism>
<evidence type="ECO:0000256" key="2">
    <source>
        <dbReference type="ARBA" id="ARBA00022741"/>
    </source>
</evidence>
<dbReference type="InterPro" id="IPR022812">
    <property type="entry name" value="Dynamin"/>
</dbReference>
<dbReference type="Pfam" id="PF00169">
    <property type="entry name" value="PH"/>
    <property type="match status" value="1"/>
</dbReference>
<gene>
    <name evidence="9" type="primary">LOC102808222</name>
</gene>
<dbReference type="InterPro" id="IPR020850">
    <property type="entry name" value="GED_dom"/>
</dbReference>
<dbReference type="GeneID" id="102808222"/>
<proteinExistence type="predicted"/>
<reference evidence="9" key="1">
    <citation type="submission" date="2025-08" db="UniProtKB">
        <authorList>
            <consortium name="RefSeq"/>
        </authorList>
    </citation>
    <scope>IDENTIFICATION</scope>
    <source>
        <tissue evidence="9">Testes</tissue>
    </source>
</reference>
<dbReference type="SUPFAM" id="SSF50729">
    <property type="entry name" value="PH domain-like"/>
    <property type="match status" value="1"/>
</dbReference>
<evidence type="ECO:0000256" key="5">
    <source>
        <dbReference type="SAM" id="MobiDB-lite"/>
    </source>
</evidence>
<dbReference type="InterPro" id="IPR001849">
    <property type="entry name" value="PH_domain"/>
</dbReference>
<evidence type="ECO:0000259" key="6">
    <source>
        <dbReference type="PROSITE" id="PS50003"/>
    </source>
</evidence>
<evidence type="ECO:0000256" key="1">
    <source>
        <dbReference type="ARBA" id="ARBA00011980"/>
    </source>
</evidence>
<dbReference type="PROSITE" id="PS50003">
    <property type="entry name" value="PH_DOMAIN"/>
    <property type="match status" value="1"/>
</dbReference>
<name>A0ABM0MCM9_SACKO</name>
<dbReference type="InterPro" id="IPR011993">
    <property type="entry name" value="PH-like_dom_sf"/>
</dbReference>
<dbReference type="PROSITE" id="PS51388">
    <property type="entry name" value="GED"/>
    <property type="match status" value="1"/>
</dbReference>
<keyword evidence="2" id="KW-0547">Nucleotide-binding</keyword>
<dbReference type="Proteomes" id="UP000694865">
    <property type="component" value="Unplaced"/>
</dbReference>
<dbReference type="PANTHER" id="PTHR11566:SF212">
    <property type="entry name" value="DYNAMIN"/>
    <property type="match status" value="1"/>
</dbReference>
<keyword evidence="8" id="KW-1185">Reference proteome</keyword>
<dbReference type="PANTHER" id="PTHR11566">
    <property type="entry name" value="DYNAMIN"/>
    <property type="match status" value="1"/>
</dbReference>
<dbReference type="EC" id="3.6.5.5" evidence="1"/>
<dbReference type="RefSeq" id="XP_006817770.1">
    <property type="nucleotide sequence ID" value="XM_006817707.1"/>
</dbReference>
<feature type="compositionally biased region" description="Basic and acidic residues" evidence="5">
    <location>
        <begin position="110"/>
        <end position="127"/>
    </location>
</feature>
<dbReference type="CDD" id="cd01256">
    <property type="entry name" value="PH_dynamin"/>
    <property type="match status" value="1"/>
</dbReference>
<dbReference type="InterPro" id="IPR003130">
    <property type="entry name" value="GED"/>
</dbReference>
<feature type="region of interest" description="Disordered" evidence="5">
    <location>
        <begin position="223"/>
        <end position="299"/>
    </location>
</feature>
<keyword evidence="3" id="KW-0378">Hydrolase</keyword>
<feature type="non-terminal residue" evidence="9">
    <location>
        <position position="1"/>
    </location>
</feature>
<evidence type="ECO:0000313" key="8">
    <source>
        <dbReference type="Proteomes" id="UP000694865"/>
    </source>
</evidence>